<evidence type="ECO:0000256" key="3">
    <source>
        <dbReference type="ARBA" id="ARBA00022737"/>
    </source>
</evidence>
<dbReference type="Pfam" id="PF22191">
    <property type="entry name" value="IBR_1"/>
    <property type="match status" value="1"/>
</dbReference>
<dbReference type="InterPro" id="IPR044066">
    <property type="entry name" value="TRIAD_supradom"/>
</dbReference>
<dbReference type="AlphaFoldDB" id="A0A8C4ZXG6"/>
<evidence type="ECO:0000256" key="2">
    <source>
        <dbReference type="ARBA" id="ARBA00022723"/>
    </source>
</evidence>
<accession>A0A8C4ZXG6</accession>
<dbReference type="Proteomes" id="UP000694546">
    <property type="component" value="Chromosome 17"/>
</dbReference>
<feature type="region of interest" description="Disordered" evidence="7">
    <location>
        <begin position="1"/>
        <end position="34"/>
    </location>
</feature>
<evidence type="ECO:0000313" key="9">
    <source>
        <dbReference type="Ensembl" id="ENSGMOP00000022908.1"/>
    </source>
</evidence>
<dbReference type="GO" id="GO:0008270">
    <property type="term" value="F:zinc ion binding"/>
    <property type="evidence" value="ECO:0007669"/>
    <property type="project" value="UniProtKB-KW"/>
</dbReference>
<evidence type="ECO:0000256" key="5">
    <source>
        <dbReference type="ARBA" id="ARBA00022786"/>
    </source>
</evidence>
<feature type="domain" description="RING-type" evidence="8">
    <location>
        <begin position="19"/>
        <end position="259"/>
    </location>
</feature>
<keyword evidence="2" id="KW-0479">Metal-binding</keyword>
<evidence type="ECO:0000313" key="10">
    <source>
        <dbReference type="Proteomes" id="UP000694546"/>
    </source>
</evidence>
<evidence type="ECO:0000256" key="7">
    <source>
        <dbReference type="SAM" id="MobiDB-lite"/>
    </source>
</evidence>
<keyword evidence="3" id="KW-0677">Repeat</keyword>
<dbReference type="Gene3D" id="1.20.120.1750">
    <property type="match status" value="1"/>
</dbReference>
<feature type="compositionally biased region" description="Low complexity" evidence="7">
    <location>
        <begin position="320"/>
        <end position="335"/>
    </location>
</feature>
<dbReference type="SUPFAM" id="SSF57850">
    <property type="entry name" value="RING/U-box"/>
    <property type="match status" value="1"/>
</dbReference>
<evidence type="ECO:0000259" key="8">
    <source>
        <dbReference type="PROSITE" id="PS51873"/>
    </source>
</evidence>
<dbReference type="Ensembl" id="ENSGMOT00000026969.1">
    <property type="protein sequence ID" value="ENSGMOP00000022908.1"/>
    <property type="gene ID" value="ENSGMOG00000026059.1"/>
</dbReference>
<reference evidence="9" key="1">
    <citation type="submission" date="2025-08" db="UniProtKB">
        <authorList>
            <consortium name="Ensembl"/>
        </authorList>
    </citation>
    <scope>IDENTIFICATION</scope>
</reference>
<feature type="compositionally biased region" description="Basic and acidic residues" evidence="7">
    <location>
        <begin position="1"/>
        <end position="12"/>
    </location>
</feature>
<evidence type="ECO:0000256" key="1">
    <source>
        <dbReference type="ARBA" id="ARBA00022679"/>
    </source>
</evidence>
<name>A0A8C4ZXG6_GADMO</name>
<sequence>MSEQISEEKSYDLGDPSFTFVDRPDDLDPFPPDDGVERPSALTSCGHAVTPQYLTVWCRSLLDQGQYTFNCPALTVGTVPCGAVWDYTEVRRLALLTEEEMLDFEMTLGRLAAAQFCDFKACPGCKTYVERQALDNLCFDCTICEESNKPTMQFCWQCLRPWKGRAPRSDRCDNEDCSDKVLELLQGCGTITLSQVPGVGPCPSIRACPTCGMRVEHDKTGCKNIVCPRCQVGFCFVCLKLTGQCLQTSSYFRACSSGIAPRQTAMPIWHGGNMAPRSSVVPQPPLAPLDSLFLDHPWLSDPLTRLPDPLTRLYDPLTRLYDPPTRLPDPLTRLYDPPTRLSNPPTRLPDPPTRLYDPPTRLYDPPTRLSDPPTGLSDPPTGLYDPPTGLLDRPTRLSQPGLYDPPTGLLDRPTRLSQPWLPDPPWLPLAPLWLPQVPRGPP</sequence>
<organism evidence="9 10">
    <name type="scientific">Gadus morhua</name>
    <name type="common">Atlantic cod</name>
    <dbReference type="NCBI Taxonomy" id="8049"/>
    <lineage>
        <taxon>Eukaryota</taxon>
        <taxon>Metazoa</taxon>
        <taxon>Chordata</taxon>
        <taxon>Craniata</taxon>
        <taxon>Vertebrata</taxon>
        <taxon>Euteleostomi</taxon>
        <taxon>Actinopterygii</taxon>
        <taxon>Neopterygii</taxon>
        <taxon>Teleostei</taxon>
        <taxon>Neoteleostei</taxon>
        <taxon>Acanthomorphata</taxon>
        <taxon>Zeiogadaria</taxon>
        <taxon>Gadariae</taxon>
        <taxon>Gadiformes</taxon>
        <taxon>Gadoidei</taxon>
        <taxon>Gadidae</taxon>
        <taxon>Gadus</taxon>
    </lineage>
</organism>
<keyword evidence="1" id="KW-0808">Transferase</keyword>
<evidence type="ECO:0000256" key="6">
    <source>
        <dbReference type="ARBA" id="ARBA00022833"/>
    </source>
</evidence>
<keyword evidence="5" id="KW-0833">Ubl conjugation pathway</keyword>
<keyword evidence="4" id="KW-0863">Zinc-finger</keyword>
<dbReference type="GO" id="GO:0016740">
    <property type="term" value="F:transferase activity"/>
    <property type="evidence" value="ECO:0007669"/>
    <property type="project" value="UniProtKB-KW"/>
</dbReference>
<protein>
    <recommendedName>
        <fullName evidence="8">RING-type domain-containing protein</fullName>
    </recommendedName>
</protein>
<evidence type="ECO:0000256" key="4">
    <source>
        <dbReference type="ARBA" id="ARBA00022771"/>
    </source>
</evidence>
<dbReference type="PROSITE" id="PS51873">
    <property type="entry name" value="TRIAD"/>
    <property type="match status" value="1"/>
</dbReference>
<reference evidence="9" key="2">
    <citation type="submission" date="2025-09" db="UniProtKB">
        <authorList>
            <consortium name="Ensembl"/>
        </authorList>
    </citation>
    <scope>IDENTIFICATION</scope>
</reference>
<keyword evidence="6" id="KW-0862">Zinc</keyword>
<proteinExistence type="predicted"/>
<dbReference type="GeneTree" id="ENSGT00510000050415"/>
<feature type="region of interest" description="Disordered" evidence="7">
    <location>
        <begin position="317"/>
        <end position="416"/>
    </location>
</feature>
<keyword evidence="10" id="KW-1185">Reference proteome</keyword>
<dbReference type="CDD" id="cd20336">
    <property type="entry name" value="Rcat_RBR"/>
    <property type="match status" value="1"/>
</dbReference>